<dbReference type="OrthoDB" id="310895at2759"/>
<dbReference type="PROSITE" id="PS00070">
    <property type="entry name" value="ALDEHYDE_DEHYDR_CYS"/>
    <property type="match status" value="1"/>
</dbReference>
<dbReference type="HOGENOM" id="CLU_005391_0_1_1"/>
<dbReference type="InterPro" id="IPR016160">
    <property type="entry name" value="Ald_DH_CS_CYS"/>
</dbReference>
<evidence type="ECO:0000256" key="5">
    <source>
        <dbReference type="PROSITE-ProRule" id="PRU10007"/>
    </source>
</evidence>
<dbReference type="InterPro" id="IPR016163">
    <property type="entry name" value="Ald_DH_C"/>
</dbReference>
<dbReference type="PANTHER" id="PTHR11699">
    <property type="entry name" value="ALDEHYDE DEHYDROGENASE-RELATED"/>
    <property type="match status" value="1"/>
</dbReference>
<dbReference type="FunFam" id="3.40.605.10:FF:000007">
    <property type="entry name" value="NAD/NADP-dependent betaine aldehyde dehydrogenase"/>
    <property type="match status" value="1"/>
</dbReference>
<dbReference type="GeneID" id="25311036"/>
<name>A0A0D2DAY4_9EURO</name>
<dbReference type="Proteomes" id="UP000053029">
    <property type="component" value="Unassembled WGS sequence"/>
</dbReference>
<evidence type="ECO:0000256" key="1">
    <source>
        <dbReference type="ARBA" id="ARBA00009986"/>
    </source>
</evidence>
<reference evidence="8 9" key="1">
    <citation type="submission" date="2015-01" db="EMBL/GenBank/DDBJ databases">
        <title>The Genome Sequence of Fonsecaea pedrosoi CBS 271.37.</title>
        <authorList>
            <consortium name="The Broad Institute Genomics Platform"/>
            <person name="Cuomo C."/>
            <person name="de Hoog S."/>
            <person name="Gorbushina A."/>
            <person name="Stielow B."/>
            <person name="Teixiera M."/>
            <person name="Abouelleil A."/>
            <person name="Chapman S.B."/>
            <person name="Priest M."/>
            <person name="Young S.K."/>
            <person name="Wortman J."/>
            <person name="Nusbaum C."/>
            <person name="Birren B."/>
        </authorList>
    </citation>
    <scope>NUCLEOTIDE SEQUENCE [LARGE SCALE GENOMIC DNA]</scope>
    <source>
        <strain evidence="8 9">CBS 271.37</strain>
    </source>
</reference>
<keyword evidence="9" id="KW-1185">Reference proteome</keyword>
<evidence type="ECO:0000313" key="8">
    <source>
        <dbReference type="EMBL" id="KIW74776.1"/>
    </source>
</evidence>
<evidence type="ECO:0000259" key="7">
    <source>
        <dbReference type="Pfam" id="PF00171"/>
    </source>
</evidence>
<dbReference type="InterPro" id="IPR029510">
    <property type="entry name" value="Ald_DH_CS_GLU"/>
</dbReference>
<evidence type="ECO:0000256" key="3">
    <source>
        <dbReference type="ARBA" id="ARBA00024226"/>
    </source>
</evidence>
<dbReference type="VEuPathDB" id="FungiDB:Z517_11546"/>
<dbReference type="AlphaFoldDB" id="A0A0D2DAY4"/>
<evidence type="ECO:0000256" key="4">
    <source>
        <dbReference type="ARBA" id="ARBA00049194"/>
    </source>
</evidence>
<dbReference type="EMBL" id="KN846976">
    <property type="protein sequence ID" value="KIW74776.1"/>
    <property type="molecule type" value="Genomic_DNA"/>
</dbReference>
<dbReference type="GO" id="GO:0004029">
    <property type="term" value="F:aldehyde dehydrogenase (NAD+) activity"/>
    <property type="evidence" value="ECO:0007669"/>
    <property type="project" value="UniProtKB-EC"/>
</dbReference>
<sequence>MRFGAEKSRESMTNCHRNAVLGYAEATCEETFKEGLRPQIEVDVWTIAEIPESREFRPEVSSRMGSVTPPAEAGDFETRLFINGKVRILPISDCWTVCRFSFNPDTFHRVQFVEAKSTNRLSIYSANDNSLISSDVHVAGQADVDDAVAAARAAFSSWASTPPIQRCKLLLRLADLIEENAEELGRLEALCSGKPLSQTRQFEVPLAANVFRYYAGWCDKLEGESWPADNGFMKVVRREPLGVCAAVNAFNGPLVMIAFKGAPCLAAGNTMVMKSSEKTPLSTIFFGKLLQQAEIPPGVFNLLSGAGETGALLASHMDVDKISFTGSVNTGKKIAVAAASSNLKRVTLELGGKSPSIVFPDANLDVATQWCVQGIVGNSGQACIASSRVYVHKDIREAFVQRLKTAFEQSHAAFGKDPRSDSTHIGPLVDKSQFEKVTQYVEAGKAEATLITGGQALYDQGCWMTPTIFLDPVPDAKIYREEIFGPVVVVSDFSTEEDVIHRANATTFGLSGAVFTQDVNRAMRVASQITSGTVCVNCCTMVDYTVPFGGLKQSGWGRELGKAGIQAYTELKTVFINLTY</sequence>
<dbReference type="InterPro" id="IPR016161">
    <property type="entry name" value="Ald_DH/histidinol_DH"/>
</dbReference>
<gene>
    <name evidence="8" type="ORF">Z517_11546</name>
</gene>
<evidence type="ECO:0000313" key="9">
    <source>
        <dbReference type="Proteomes" id="UP000053029"/>
    </source>
</evidence>
<accession>A0A0D2DAY4</accession>
<feature type="active site" evidence="5">
    <location>
        <position position="349"/>
    </location>
</feature>
<dbReference type="Pfam" id="PF00171">
    <property type="entry name" value="Aldedh"/>
    <property type="match status" value="1"/>
</dbReference>
<feature type="domain" description="Aldehyde dehydrogenase" evidence="7">
    <location>
        <begin position="113"/>
        <end position="574"/>
    </location>
</feature>
<evidence type="ECO:0000256" key="2">
    <source>
        <dbReference type="ARBA" id="ARBA00023002"/>
    </source>
</evidence>
<evidence type="ECO:0000256" key="6">
    <source>
        <dbReference type="RuleBase" id="RU003345"/>
    </source>
</evidence>
<keyword evidence="2 6" id="KW-0560">Oxidoreductase</keyword>
<comment type="catalytic activity">
    <reaction evidence="4">
        <text>an aldehyde + NAD(+) + H2O = a carboxylate + NADH + 2 H(+)</text>
        <dbReference type="Rhea" id="RHEA:16185"/>
        <dbReference type="ChEBI" id="CHEBI:15377"/>
        <dbReference type="ChEBI" id="CHEBI:15378"/>
        <dbReference type="ChEBI" id="CHEBI:17478"/>
        <dbReference type="ChEBI" id="CHEBI:29067"/>
        <dbReference type="ChEBI" id="CHEBI:57540"/>
        <dbReference type="ChEBI" id="CHEBI:57945"/>
        <dbReference type="EC" id="1.2.1.3"/>
    </reaction>
</comment>
<organism evidence="8 9">
    <name type="scientific">Fonsecaea pedrosoi CBS 271.37</name>
    <dbReference type="NCBI Taxonomy" id="1442368"/>
    <lineage>
        <taxon>Eukaryota</taxon>
        <taxon>Fungi</taxon>
        <taxon>Dikarya</taxon>
        <taxon>Ascomycota</taxon>
        <taxon>Pezizomycotina</taxon>
        <taxon>Eurotiomycetes</taxon>
        <taxon>Chaetothyriomycetidae</taxon>
        <taxon>Chaetothyriales</taxon>
        <taxon>Herpotrichiellaceae</taxon>
        <taxon>Fonsecaea</taxon>
    </lineage>
</organism>
<comment type="similarity">
    <text evidence="1 6">Belongs to the aldehyde dehydrogenase family.</text>
</comment>
<dbReference type="FunFam" id="3.40.309.10:FF:000012">
    <property type="entry name" value="Betaine aldehyde dehydrogenase"/>
    <property type="match status" value="1"/>
</dbReference>
<dbReference type="SUPFAM" id="SSF53720">
    <property type="entry name" value="ALDH-like"/>
    <property type="match status" value="1"/>
</dbReference>
<proteinExistence type="inferred from homology"/>
<dbReference type="RefSeq" id="XP_013278584.1">
    <property type="nucleotide sequence ID" value="XM_013423130.1"/>
</dbReference>
<protein>
    <recommendedName>
        <fullName evidence="3">aldehyde dehydrogenase (NAD(+))</fullName>
        <ecNumber evidence="3">1.2.1.3</ecNumber>
    </recommendedName>
</protein>
<dbReference type="EC" id="1.2.1.3" evidence="3"/>
<dbReference type="InterPro" id="IPR015590">
    <property type="entry name" value="Aldehyde_DH_dom"/>
</dbReference>
<dbReference type="Gene3D" id="3.40.605.10">
    <property type="entry name" value="Aldehyde Dehydrogenase, Chain A, domain 1"/>
    <property type="match status" value="1"/>
</dbReference>
<dbReference type="InterPro" id="IPR016162">
    <property type="entry name" value="Ald_DH_N"/>
</dbReference>
<dbReference type="Gene3D" id="3.40.309.10">
    <property type="entry name" value="Aldehyde Dehydrogenase, Chain A, domain 2"/>
    <property type="match status" value="1"/>
</dbReference>
<dbReference type="STRING" id="1442368.A0A0D2DAY4"/>
<dbReference type="PROSITE" id="PS00687">
    <property type="entry name" value="ALDEHYDE_DEHYDR_GLU"/>
    <property type="match status" value="1"/>
</dbReference>